<protein>
    <recommendedName>
        <fullName evidence="5">aralkylamine N-acetyltransferase</fullName>
        <ecNumber evidence="5">2.3.1.87</ecNumber>
    </recommendedName>
</protein>
<dbReference type="AlphaFoldDB" id="A0AAJ7RMW7"/>
<evidence type="ECO:0000256" key="13">
    <source>
        <dbReference type="ARBA" id="ARBA00052491"/>
    </source>
</evidence>
<dbReference type="Proteomes" id="UP000694920">
    <property type="component" value="Unplaced"/>
</dbReference>
<keyword evidence="14" id="KW-1185">Reference proteome</keyword>
<comment type="catalytic activity">
    <reaction evidence="6">
        <text>dopamine + (9Z)-octadecenoyl-CoA = N-(9Z-octadecanoyl)-dopamine + CoA + H(+)</text>
        <dbReference type="Rhea" id="RHEA:51380"/>
        <dbReference type="ChEBI" id="CHEBI:15378"/>
        <dbReference type="ChEBI" id="CHEBI:31883"/>
        <dbReference type="ChEBI" id="CHEBI:57287"/>
        <dbReference type="ChEBI" id="CHEBI:57387"/>
        <dbReference type="ChEBI" id="CHEBI:59905"/>
    </reaction>
    <physiologicalReaction direction="left-to-right" evidence="6">
        <dbReference type="Rhea" id="RHEA:51381"/>
    </physiologicalReaction>
</comment>
<evidence type="ECO:0000313" key="14">
    <source>
        <dbReference type="Proteomes" id="UP000694920"/>
    </source>
</evidence>
<name>A0AAJ7RMW7_CEPCN</name>
<dbReference type="EC" id="2.3.1.87" evidence="5"/>
<evidence type="ECO:0000256" key="7">
    <source>
        <dbReference type="ARBA" id="ARBA00050849"/>
    </source>
</evidence>
<evidence type="ECO:0000256" key="11">
    <source>
        <dbReference type="ARBA" id="ARBA00052178"/>
    </source>
</evidence>
<dbReference type="CDD" id="cd04301">
    <property type="entry name" value="NAT_SF"/>
    <property type="match status" value="1"/>
</dbReference>
<dbReference type="Gene3D" id="3.40.630.30">
    <property type="match status" value="1"/>
</dbReference>
<keyword evidence="2" id="KW-0012">Acyltransferase</keyword>
<dbReference type="PANTHER" id="PTHR20905:SF28">
    <property type="entry name" value="GH28833P-RELATED"/>
    <property type="match status" value="1"/>
</dbReference>
<dbReference type="PANTHER" id="PTHR20905">
    <property type="entry name" value="N-ACETYLTRANSFERASE-RELATED"/>
    <property type="match status" value="1"/>
</dbReference>
<keyword evidence="1" id="KW-0808">Transferase</keyword>
<comment type="catalytic activity">
    <reaction evidence="8">
        <text>serotonin + (5Z,8Z,11Z,14Z)-eicosatetraenoyl-CoA = N-[(5Z,8Z,11Z,14Z)-eicosatetraenoyl]-serotonin + CoA + H(+)</text>
        <dbReference type="Rhea" id="RHEA:51396"/>
        <dbReference type="ChEBI" id="CHEBI:15378"/>
        <dbReference type="ChEBI" id="CHEBI:57287"/>
        <dbReference type="ChEBI" id="CHEBI:57368"/>
        <dbReference type="ChEBI" id="CHEBI:132255"/>
        <dbReference type="ChEBI" id="CHEBI:350546"/>
    </reaction>
    <physiologicalReaction direction="left-to-right" evidence="8">
        <dbReference type="Rhea" id="RHEA:51397"/>
    </physiologicalReaction>
</comment>
<gene>
    <name evidence="15" type="primary">LOC107270100</name>
</gene>
<dbReference type="GO" id="GO:0004059">
    <property type="term" value="F:aralkylamine N-acetyltransferase activity"/>
    <property type="evidence" value="ECO:0007669"/>
    <property type="project" value="UniProtKB-EC"/>
</dbReference>
<evidence type="ECO:0000256" key="2">
    <source>
        <dbReference type="ARBA" id="ARBA00023315"/>
    </source>
</evidence>
<comment type="catalytic activity">
    <reaction evidence="10">
        <text>serotonin + (9Z)-octadecenoyl-CoA = N-(9Z-octadecenoyl)-serotonin + CoA + H(+)</text>
        <dbReference type="Rhea" id="RHEA:51392"/>
        <dbReference type="ChEBI" id="CHEBI:15378"/>
        <dbReference type="ChEBI" id="CHEBI:57287"/>
        <dbReference type="ChEBI" id="CHEBI:57387"/>
        <dbReference type="ChEBI" id="CHEBI:134064"/>
        <dbReference type="ChEBI" id="CHEBI:350546"/>
    </reaction>
    <physiologicalReaction direction="left-to-right" evidence="10">
        <dbReference type="Rhea" id="RHEA:51393"/>
    </physiologicalReaction>
</comment>
<comment type="catalytic activity">
    <reaction evidence="9">
        <text>dopamine + acetyl-CoA = N-acetyldopamine + CoA + H(+)</text>
        <dbReference type="Rhea" id="RHEA:51388"/>
        <dbReference type="ChEBI" id="CHEBI:15378"/>
        <dbReference type="ChEBI" id="CHEBI:57287"/>
        <dbReference type="ChEBI" id="CHEBI:57288"/>
        <dbReference type="ChEBI" id="CHEBI:59905"/>
        <dbReference type="ChEBI" id="CHEBI:125678"/>
    </reaction>
    <physiologicalReaction direction="left-to-right" evidence="9">
        <dbReference type="Rhea" id="RHEA:51389"/>
    </physiologicalReaction>
</comment>
<comment type="catalytic activity">
    <reaction evidence="11">
        <text>serotonin + hexadecanoyl-CoA = N-hexadecanoyl-serotonin + CoA + H(+)</text>
        <dbReference type="Rhea" id="RHEA:51384"/>
        <dbReference type="ChEBI" id="CHEBI:15378"/>
        <dbReference type="ChEBI" id="CHEBI:57287"/>
        <dbReference type="ChEBI" id="CHEBI:57379"/>
        <dbReference type="ChEBI" id="CHEBI:134059"/>
        <dbReference type="ChEBI" id="CHEBI:350546"/>
    </reaction>
    <physiologicalReaction direction="left-to-right" evidence="11">
        <dbReference type="Rhea" id="RHEA:51385"/>
    </physiologicalReaction>
</comment>
<dbReference type="InterPro" id="IPR016181">
    <property type="entry name" value="Acyl_CoA_acyltransferase"/>
</dbReference>
<evidence type="ECO:0000256" key="8">
    <source>
        <dbReference type="ARBA" id="ARBA00051284"/>
    </source>
</evidence>
<evidence type="ECO:0000256" key="1">
    <source>
        <dbReference type="ARBA" id="ARBA00022679"/>
    </source>
</evidence>
<evidence type="ECO:0000256" key="10">
    <source>
        <dbReference type="ARBA" id="ARBA00051823"/>
    </source>
</evidence>
<evidence type="ECO:0000256" key="12">
    <source>
        <dbReference type="ARBA" id="ARBA00052335"/>
    </source>
</evidence>
<dbReference type="KEGG" id="ccin:107270100"/>
<proteinExistence type="inferred from homology"/>
<comment type="similarity">
    <text evidence="4">Belongs to the acetyltransferase family. AANAT subfamily.</text>
</comment>
<evidence type="ECO:0000256" key="9">
    <source>
        <dbReference type="ARBA" id="ARBA00051711"/>
    </source>
</evidence>
<comment type="catalytic activity">
    <reaction evidence="13">
        <text>serotonin + acetyl-CoA = N-acetylserotonin + CoA + H(+)</text>
        <dbReference type="Rhea" id="RHEA:25217"/>
        <dbReference type="ChEBI" id="CHEBI:15378"/>
        <dbReference type="ChEBI" id="CHEBI:17697"/>
        <dbReference type="ChEBI" id="CHEBI:57287"/>
        <dbReference type="ChEBI" id="CHEBI:57288"/>
        <dbReference type="ChEBI" id="CHEBI:350546"/>
        <dbReference type="EC" id="2.3.1.87"/>
    </reaction>
    <physiologicalReaction direction="left-to-right" evidence="13">
        <dbReference type="Rhea" id="RHEA:25218"/>
    </physiologicalReaction>
</comment>
<organism evidence="14 15">
    <name type="scientific">Cephus cinctus</name>
    <name type="common">Wheat stem sawfly</name>
    <dbReference type="NCBI Taxonomy" id="211228"/>
    <lineage>
        <taxon>Eukaryota</taxon>
        <taxon>Metazoa</taxon>
        <taxon>Ecdysozoa</taxon>
        <taxon>Arthropoda</taxon>
        <taxon>Hexapoda</taxon>
        <taxon>Insecta</taxon>
        <taxon>Pterygota</taxon>
        <taxon>Neoptera</taxon>
        <taxon>Endopterygota</taxon>
        <taxon>Hymenoptera</taxon>
        <taxon>Cephoidea</taxon>
        <taxon>Cephidae</taxon>
        <taxon>Cephus</taxon>
    </lineage>
</organism>
<evidence type="ECO:0000256" key="6">
    <source>
        <dbReference type="ARBA" id="ARBA00050189"/>
    </source>
</evidence>
<evidence type="ECO:0000256" key="5">
    <source>
        <dbReference type="ARBA" id="ARBA00039114"/>
    </source>
</evidence>
<accession>A0AAJ7RMW7</accession>
<evidence type="ECO:0000313" key="15">
    <source>
        <dbReference type="RefSeq" id="XP_024943246.1"/>
    </source>
</evidence>
<dbReference type="GeneID" id="107270100"/>
<sequence>MELGLTESEKNEIVQATQEMLLEPFGWQVRSNFRIIDLKESHYEEVIHMLKHHFLTTEPMCKASSLLSEPDSVKCYLDMIRVWMKDTTSIIAVSTSTGRVIGVAITKIISYLDKTDTYTRIQIYRGNALQKVMQLQSALVKQARAFEQLNSESHLRIKILCVHPTYQDRGLSRNLIEICLRVAESLKIPAVAGIFSSGSSQLLALSMGFRKLAEILYGRWVIHDEVIFDDPGTGNYSAAFMGIRVEIPDGGTIDEKSKSQKEFDWARQYKRSNK</sequence>
<dbReference type="SUPFAM" id="SSF55729">
    <property type="entry name" value="Acyl-CoA N-acyltransferases (Nat)"/>
    <property type="match status" value="1"/>
</dbReference>
<comment type="catalytic activity">
    <reaction evidence="12">
        <text>dopamine + hexadecanoyl-CoA = N-hexadecanoyl-dopamine + CoA + H(+)</text>
        <dbReference type="Rhea" id="RHEA:51376"/>
        <dbReference type="ChEBI" id="CHEBI:15378"/>
        <dbReference type="ChEBI" id="CHEBI:57287"/>
        <dbReference type="ChEBI" id="CHEBI:57379"/>
        <dbReference type="ChEBI" id="CHEBI:59905"/>
        <dbReference type="ChEBI" id="CHEBI:134058"/>
    </reaction>
    <physiologicalReaction direction="left-to-right" evidence="12">
        <dbReference type="Rhea" id="RHEA:51377"/>
    </physiologicalReaction>
</comment>
<dbReference type="FunFam" id="3.40.630.30:FF:000046">
    <property type="entry name" value="Dopamine N-acetyltransferase"/>
    <property type="match status" value="1"/>
</dbReference>
<reference evidence="15" key="1">
    <citation type="submission" date="2025-08" db="UniProtKB">
        <authorList>
            <consortium name="RefSeq"/>
        </authorList>
    </citation>
    <scope>IDENTIFICATION</scope>
</reference>
<comment type="pathway">
    <text evidence="3">Aromatic compound metabolism; melatonin biosynthesis; melatonin from serotonin: step 1/2.</text>
</comment>
<evidence type="ECO:0000256" key="4">
    <source>
        <dbReference type="ARBA" id="ARBA00038182"/>
    </source>
</evidence>
<evidence type="ECO:0000256" key="3">
    <source>
        <dbReference type="ARBA" id="ARBA00037926"/>
    </source>
</evidence>
<comment type="catalytic activity">
    <reaction evidence="7">
        <text>serotonin + octadecanoyl-CoA = N-octadecanoyl-serotonin + CoA + H(+)</text>
        <dbReference type="Rhea" id="RHEA:51400"/>
        <dbReference type="ChEBI" id="CHEBI:15378"/>
        <dbReference type="ChEBI" id="CHEBI:57287"/>
        <dbReference type="ChEBI" id="CHEBI:57394"/>
        <dbReference type="ChEBI" id="CHEBI:134065"/>
        <dbReference type="ChEBI" id="CHEBI:350546"/>
    </reaction>
    <physiologicalReaction direction="left-to-right" evidence="7">
        <dbReference type="Rhea" id="RHEA:51401"/>
    </physiologicalReaction>
</comment>
<dbReference type="RefSeq" id="XP_024943246.1">
    <property type="nucleotide sequence ID" value="XM_025087478.1"/>
</dbReference>